<keyword evidence="3" id="KW-1185">Reference proteome</keyword>
<dbReference type="Pfam" id="PF00565">
    <property type="entry name" value="SNase"/>
    <property type="match status" value="1"/>
</dbReference>
<evidence type="ECO:0000259" key="1">
    <source>
        <dbReference type="Pfam" id="PF00565"/>
    </source>
</evidence>
<proteinExistence type="predicted"/>
<protein>
    <submittedName>
        <fullName evidence="2">Thermonuclease family protein</fullName>
    </submittedName>
</protein>
<sequence>MRLLDIDTPEISKPRCKAEAARGYQARDRLRQLVASAGTVEIVDSGDVDRYDRRLVWLMVDGEGVGRTLMSEGLAVEWRPGPDAWRERRRHWCGF</sequence>
<dbReference type="InterPro" id="IPR035437">
    <property type="entry name" value="SNase_OB-fold_sf"/>
</dbReference>
<evidence type="ECO:0000313" key="3">
    <source>
        <dbReference type="Proteomes" id="UP000593594"/>
    </source>
</evidence>
<dbReference type="Gene3D" id="2.40.50.90">
    <property type="match status" value="1"/>
</dbReference>
<gene>
    <name evidence="2" type="ORF">HW532_12620</name>
</gene>
<dbReference type="EMBL" id="CP058214">
    <property type="protein sequence ID" value="QPC45322.1"/>
    <property type="molecule type" value="Genomic_DNA"/>
</dbReference>
<dbReference type="AlphaFoldDB" id="A0A7S8C8I4"/>
<dbReference type="SUPFAM" id="SSF50199">
    <property type="entry name" value="Staphylococcal nuclease"/>
    <property type="match status" value="1"/>
</dbReference>
<name>A0A7S8C8I4_9HYPH</name>
<reference evidence="2 3" key="1">
    <citation type="submission" date="2020-06" db="EMBL/GenBank/DDBJ databases">
        <title>Genome sequence of 2 isolates from Red Sea Mangroves.</title>
        <authorList>
            <person name="Sefrji F."/>
            <person name="Michoud G."/>
            <person name="Merlino G."/>
            <person name="Daffonchio D."/>
        </authorList>
    </citation>
    <scope>NUCLEOTIDE SEQUENCE [LARGE SCALE GENOMIC DNA]</scope>
    <source>
        <strain evidence="2 3">R1DC25</strain>
    </source>
</reference>
<dbReference type="Proteomes" id="UP000593594">
    <property type="component" value="Chromosome"/>
</dbReference>
<organism evidence="2 3">
    <name type="scientific">Kaustia mangrovi</name>
    <dbReference type="NCBI Taxonomy" id="2593653"/>
    <lineage>
        <taxon>Bacteria</taxon>
        <taxon>Pseudomonadati</taxon>
        <taxon>Pseudomonadota</taxon>
        <taxon>Alphaproteobacteria</taxon>
        <taxon>Hyphomicrobiales</taxon>
        <taxon>Parvibaculaceae</taxon>
        <taxon>Kaustia</taxon>
    </lineage>
</organism>
<evidence type="ECO:0000313" key="2">
    <source>
        <dbReference type="EMBL" id="QPC45322.1"/>
    </source>
</evidence>
<dbReference type="InterPro" id="IPR016071">
    <property type="entry name" value="Staphylococal_nuclease_OB-fold"/>
</dbReference>
<feature type="domain" description="TNase-like" evidence="1">
    <location>
        <begin position="1"/>
        <end position="77"/>
    </location>
</feature>
<accession>A0A7S8C8I4</accession>
<dbReference type="KEGG" id="kmn:HW532_12620"/>